<organism evidence="2 3">
    <name type="scientific">Dactylonectria macrodidyma</name>
    <dbReference type="NCBI Taxonomy" id="307937"/>
    <lineage>
        <taxon>Eukaryota</taxon>
        <taxon>Fungi</taxon>
        <taxon>Dikarya</taxon>
        <taxon>Ascomycota</taxon>
        <taxon>Pezizomycotina</taxon>
        <taxon>Sordariomycetes</taxon>
        <taxon>Hypocreomycetidae</taxon>
        <taxon>Hypocreales</taxon>
        <taxon>Nectriaceae</taxon>
        <taxon>Dactylonectria</taxon>
    </lineage>
</organism>
<evidence type="ECO:0000313" key="2">
    <source>
        <dbReference type="EMBL" id="KAH7143527.1"/>
    </source>
</evidence>
<comment type="caution">
    <text evidence="2">The sequence shown here is derived from an EMBL/GenBank/DDBJ whole genome shotgun (WGS) entry which is preliminary data.</text>
</comment>
<dbReference type="EMBL" id="JAGMUV010000009">
    <property type="protein sequence ID" value="KAH7143527.1"/>
    <property type="molecule type" value="Genomic_DNA"/>
</dbReference>
<evidence type="ECO:0000256" key="1">
    <source>
        <dbReference type="ARBA" id="ARBA00023002"/>
    </source>
</evidence>
<dbReference type="InterPro" id="IPR002347">
    <property type="entry name" value="SDR_fam"/>
</dbReference>
<evidence type="ECO:0000313" key="3">
    <source>
        <dbReference type="Proteomes" id="UP000738349"/>
    </source>
</evidence>
<dbReference type="PANTHER" id="PTHR43157">
    <property type="entry name" value="PHOSPHATIDYLINOSITOL-GLYCAN BIOSYNTHESIS CLASS F PROTEIN-RELATED"/>
    <property type="match status" value="1"/>
</dbReference>
<accession>A0A9P9ENM8</accession>
<reference evidence="2" key="1">
    <citation type="journal article" date="2021" name="Nat. Commun.">
        <title>Genetic determinants of endophytism in the Arabidopsis root mycobiome.</title>
        <authorList>
            <person name="Mesny F."/>
            <person name="Miyauchi S."/>
            <person name="Thiergart T."/>
            <person name="Pickel B."/>
            <person name="Atanasova L."/>
            <person name="Karlsson M."/>
            <person name="Huettel B."/>
            <person name="Barry K.W."/>
            <person name="Haridas S."/>
            <person name="Chen C."/>
            <person name="Bauer D."/>
            <person name="Andreopoulos W."/>
            <person name="Pangilinan J."/>
            <person name="LaButti K."/>
            <person name="Riley R."/>
            <person name="Lipzen A."/>
            <person name="Clum A."/>
            <person name="Drula E."/>
            <person name="Henrissat B."/>
            <person name="Kohler A."/>
            <person name="Grigoriev I.V."/>
            <person name="Martin F.M."/>
            <person name="Hacquard S."/>
        </authorList>
    </citation>
    <scope>NUCLEOTIDE SEQUENCE</scope>
    <source>
        <strain evidence="2">MPI-CAGE-AT-0147</strain>
    </source>
</reference>
<gene>
    <name evidence="2" type="ORF">EDB81DRAFT_721838</name>
</gene>
<dbReference type="GO" id="GO:0016491">
    <property type="term" value="F:oxidoreductase activity"/>
    <property type="evidence" value="ECO:0007669"/>
    <property type="project" value="UniProtKB-KW"/>
</dbReference>
<dbReference type="InterPro" id="IPR036291">
    <property type="entry name" value="NAD(P)-bd_dom_sf"/>
</dbReference>
<dbReference type="PRINTS" id="PR00081">
    <property type="entry name" value="GDHRDH"/>
</dbReference>
<dbReference type="OrthoDB" id="542013at2759"/>
<keyword evidence="3" id="KW-1185">Reference proteome</keyword>
<sequence>MDAFRGQLESIPVPATSFAGQTIIVTGSNTGLGFEAAQHFVRLDAGLVILAVRSVKKGEAAKASIEASSGRKNVIEVWQLEMDKYDSIKAFASRCQSLNRLDVVVENAGVLRNTYEESEGTEISIKVNVIGTFLLALSLFPILRRSRTRTGQTSRLVITSSSVHFNAKFRERYEASIFDAFNQDKQSYMNDRYNVSKLLEVMLVRSIAAAMKESPHAAEPIILNNVHPGLCESELDKDVKGLPRYLLTFAKTLVARTTEVGGRTLVHSAAAGDESHGQYMSECRVKEPSAFVRSKKGAETQERVHKELMAILENIEPGITKNI</sequence>
<protein>
    <recommendedName>
        <fullName evidence="4">Retinol dehydrogenase 12</fullName>
    </recommendedName>
</protein>
<keyword evidence="1" id="KW-0560">Oxidoreductase</keyword>
<dbReference type="Gene3D" id="3.40.50.720">
    <property type="entry name" value="NAD(P)-binding Rossmann-like Domain"/>
    <property type="match status" value="1"/>
</dbReference>
<evidence type="ECO:0008006" key="4">
    <source>
        <dbReference type="Google" id="ProtNLM"/>
    </source>
</evidence>
<dbReference type="PANTHER" id="PTHR43157:SF31">
    <property type="entry name" value="PHOSPHATIDYLINOSITOL-GLYCAN BIOSYNTHESIS CLASS F PROTEIN"/>
    <property type="match status" value="1"/>
</dbReference>
<dbReference type="Proteomes" id="UP000738349">
    <property type="component" value="Unassembled WGS sequence"/>
</dbReference>
<feature type="non-terminal residue" evidence="2">
    <location>
        <position position="323"/>
    </location>
</feature>
<name>A0A9P9ENM8_9HYPO</name>
<dbReference type="AlphaFoldDB" id="A0A9P9ENM8"/>
<dbReference type="SUPFAM" id="SSF51735">
    <property type="entry name" value="NAD(P)-binding Rossmann-fold domains"/>
    <property type="match status" value="1"/>
</dbReference>
<dbReference type="Pfam" id="PF00106">
    <property type="entry name" value="adh_short"/>
    <property type="match status" value="1"/>
</dbReference>
<proteinExistence type="predicted"/>